<dbReference type="PROSITE" id="PS51019">
    <property type="entry name" value="REELIN"/>
    <property type="match status" value="1"/>
</dbReference>
<dbReference type="InterPro" id="IPR051237">
    <property type="entry name" value="Ferric-chelate_Red/DefProt"/>
</dbReference>
<evidence type="ECO:0000313" key="4">
    <source>
        <dbReference type="Proteomes" id="UP001164746"/>
    </source>
</evidence>
<evidence type="ECO:0000259" key="2">
    <source>
        <dbReference type="PROSITE" id="PS51019"/>
    </source>
</evidence>
<dbReference type="PANTHER" id="PTHR45828">
    <property type="entry name" value="CYTOCHROME B561/FERRIC REDUCTASE TRANSMEMBRANE"/>
    <property type="match status" value="1"/>
</dbReference>
<dbReference type="CDD" id="cd08544">
    <property type="entry name" value="Reeler"/>
    <property type="match status" value="1"/>
</dbReference>
<name>A0ABY7DXJ7_MYAAR</name>
<gene>
    <name evidence="3" type="ORF">MAR_008162</name>
</gene>
<reference evidence="3" key="1">
    <citation type="submission" date="2022-11" db="EMBL/GenBank/DDBJ databases">
        <title>Centuries of genome instability and evolution in soft-shell clam transmissible cancer (bioRxiv).</title>
        <authorList>
            <person name="Hart S.F.M."/>
            <person name="Yonemitsu M.A."/>
            <person name="Giersch R.M."/>
            <person name="Beal B.F."/>
            <person name="Arriagada G."/>
            <person name="Davis B.W."/>
            <person name="Ostrander E.A."/>
            <person name="Goff S.P."/>
            <person name="Metzger M.J."/>
        </authorList>
    </citation>
    <scope>NUCLEOTIDE SEQUENCE</scope>
    <source>
        <strain evidence="3">MELC-2E11</strain>
        <tissue evidence="3">Siphon/mantle</tissue>
    </source>
</reference>
<feature type="chain" id="PRO_5046094079" evidence="1">
    <location>
        <begin position="20"/>
        <end position="192"/>
    </location>
</feature>
<dbReference type="InterPro" id="IPR002861">
    <property type="entry name" value="Reeler_dom"/>
</dbReference>
<dbReference type="Pfam" id="PF02014">
    <property type="entry name" value="Reeler"/>
    <property type="match status" value="1"/>
</dbReference>
<keyword evidence="1" id="KW-0732">Signal</keyword>
<evidence type="ECO:0000256" key="1">
    <source>
        <dbReference type="SAM" id="SignalP"/>
    </source>
</evidence>
<keyword evidence="4" id="KW-1185">Reference proteome</keyword>
<feature type="domain" description="Reelin" evidence="2">
    <location>
        <begin position="10"/>
        <end position="175"/>
    </location>
</feature>
<dbReference type="EMBL" id="CP111015">
    <property type="protein sequence ID" value="WAR01604.1"/>
    <property type="molecule type" value="Genomic_DNA"/>
</dbReference>
<protein>
    <submittedName>
        <fullName evidence="3">DFP3-like protein</fullName>
    </submittedName>
</protein>
<organism evidence="3 4">
    <name type="scientific">Mya arenaria</name>
    <name type="common">Soft-shell clam</name>
    <dbReference type="NCBI Taxonomy" id="6604"/>
    <lineage>
        <taxon>Eukaryota</taxon>
        <taxon>Metazoa</taxon>
        <taxon>Spiralia</taxon>
        <taxon>Lophotrochozoa</taxon>
        <taxon>Mollusca</taxon>
        <taxon>Bivalvia</taxon>
        <taxon>Autobranchia</taxon>
        <taxon>Heteroconchia</taxon>
        <taxon>Euheterodonta</taxon>
        <taxon>Imparidentia</taxon>
        <taxon>Neoheterodontei</taxon>
        <taxon>Myida</taxon>
        <taxon>Myoidea</taxon>
        <taxon>Myidae</taxon>
        <taxon>Mya</taxon>
    </lineage>
</organism>
<accession>A0ABY7DXJ7</accession>
<dbReference type="Gene3D" id="2.60.40.4060">
    <property type="entry name" value="Reeler domain"/>
    <property type="match status" value="1"/>
</dbReference>
<dbReference type="Proteomes" id="UP001164746">
    <property type="component" value="Chromosome 4"/>
</dbReference>
<dbReference type="PANTHER" id="PTHR45828:SF50">
    <property type="entry name" value="MUCIN-5AC-LIKE ISOFORM X1"/>
    <property type="match status" value="1"/>
</dbReference>
<evidence type="ECO:0000313" key="3">
    <source>
        <dbReference type="EMBL" id="WAR01604.1"/>
    </source>
</evidence>
<proteinExistence type="predicted"/>
<dbReference type="InterPro" id="IPR042307">
    <property type="entry name" value="Reeler_sf"/>
</dbReference>
<sequence>MKITITCFIVLAMPSVVTGYSAGAPSGACDSMTPNHGTTTSSAPIPYTLTVSTNTYDCNDVITVTLVASSDAFKGFLCQARPDVNTYSTVGTLAASGGLSATSNCGDGAITHSEGSNKTSAVFTWTASGNSSTVNIVCTVVQTQMNFWVKGVQQPITFSGSVCSKAQGSSASWPLVFLLLALVAVQRKISIT</sequence>
<feature type="signal peptide" evidence="1">
    <location>
        <begin position="1"/>
        <end position="19"/>
    </location>
</feature>